<dbReference type="Gene3D" id="1.50.10.10">
    <property type="match status" value="1"/>
</dbReference>
<evidence type="ECO:0000259" key="4">
    <source>
        <dbReference type="Pfam" id="PF22422"/>
    </source>
</evidence>
<dbReference type="Pfam" id="PF22422">
    <property type="entry name" value="MGH1-like_GH"/>
    <property type="match status" value="1"/>
</dbReference>
<reference evidence="5 6" key="1">
    <citation type="submission" date="2016-10" db="EMBL/GenBank/DDBJ databases">
        <authorList>
            <person name="de Groot N.N."/>
        </authorList>
    </citation>
    <scope>NUCLEOTIDE SEQUENCE [LARGE SCALE GENOMIC DNA]</scope>
    <source>
        <strain evidence="5 6">CGMCC 4.2023</strain>
    </source>
</reference>
<evidence type="ECO:0000313" key="6">
    <source>
        <dbReference type="Proteomes" id="UP000236754"/>
    </source>
</evidence>
<dbReference type="EMBL" id="FNVU01000018">
    <property type="protein sequence ID" value="SEG87038.1"/>
    <property type="molecule type" value="Genomic_DNA"/>
</dbReference>
<keyword evidence="3" id="KW-0326">Glycosidase</keyword>
<dbReference type="GO" id="GO:0009311">
    <property type="term" value="P:oligosaccharide metabolic process"/>
    <property type="evidence" value="ECO:0007669"/>
    <property type="project" value="InterPro"/>
</dbReference>
<organism evidence="5 6">
    <name type="scientific">Actinacidiphila yanglinensis</name>
    <dbReference type="NCBI Taxonomy" id="310779"/>
    <lineage>
        <taxon>Bacteria</taxon>
        <taxon>Bacillati</taxon>
        <taxon>Actinomycetota</taxon>
        <taxon>Actinomycetes</taxon>
        <taxon>Kitasatosporales</taxon>
        <taxon>Streptomycetaceae</taxon>
        <taxon>Actinacidiphila</taxon>
    </lineage>
</organism>
<dbReference type="PANTHER" id="PTHR10412:SF11">
    <property type="entry name" value="MANNOSYL-OLIGOSACCHARIDE GLUCOSIDASE"/>
    <property type="match status" value="1"/>
</dbReference>
<dbReference type="InterPro" id="IPR004888">
    <property type="entry name" value="Glycoside_hydrolase_63"/>
</dbReference>
<evidence type="ECO:0000256" key="3">
    <source>
        <dbReference type="ARBA" id="ARBA00023295"/>
    </source>
</evidence>
<dbReference type="GO" id="GO:0004573">
    <property type="term" value="F:Glc3Man9GlcNAc2 oligosaccharide glucosidase activity"/>
    <property type="evidence" value="ECO:0007669"/>
    <property type="project" value="InterPro"/>
</dbReference>
<dbReference type="GO" id="GO:0006487">
    <property type="term" value="P:protein N-linked glycosylation"/>
    <property type="evidence" value="ECO:0007669"/>
    <property type="project" value="TreeGrafter"/>
</dbReference>
<feature type="domain" description="Mannosylglycerate hydrolase MGH1-like glycoside hydrolase" evidence="4">
    <location>
        <begin position="43"/>
        <end position="434"/>
    </location>
</feature>
<dbReference type="InterPro" id="IPR008928">
    <property type="entry name" value="6-hairpin_glycosidase_sf"/>
</dbReference>
<sequence>MTTVLEPATRHSGLDHRELRAAAVRVLLANWSGKGTVPSRSLYPHQWSWDSAFIAIGLRHLSPRRAQQELEWLLSAQWADGRVPHIAFNPEVPADAYFPSPDFWRSSRAGRHRGAPAHTETSGIVQPPVHALAAWLVHRADPRESARRGFLPRVAARLESWHRYLATHRDLGGGGLAAVLHPWEPGLDNSPCWDTPLGRVTPAPEDSYHRVDLDHSVAADRPTDLDYARYVRLARDYRDSGYDDGAPHAFQVEDPGFNALLIMSEHALAEILRTVGENPSPALARAERLTAALGERLWDPERRIFAPRELRDDRLLPVAGVSGLLPLAVPGLPRPLADALVSTARGERFRLGQVHMVPSYDLTDSQFDANRYWRGPSWFNTGWLVHRGLRACGHTAAADELREGILHDAWSSGFAEYVNPLTGDGRGIRDFSWTAALVLDLLADPREER</sequence>
<evidence type="ECO:0000313" key="5">
    <source>
        <dbReference type="EMBL" id="SEG87038.1"/>
    </source>
</evidence>
<keyword evidence="2" id="KW-0378">Hydrolase</keyword>
<dbReference type="PANTHER" id="PTHR10412">
    <property type="entry name" value="MANNOSYL-OLIGOSACCHARIDE GLUCOSIDASE"/>
    <property type="match status" value="1"/>
</dbReference>
<evidence type="ECO:0000256" key="2">
    <source>
        <dbReference type="ARBA" id="ARBA00022801"/>
    </source>
</evidence>
<gene>
    <name evidence="5" type="ORF">SAMN05216223_11828</name>
</gene>
<comment type="similarity">
    <text evidence="1">Belongs to the glycosyl hydrolase 63 family.</text>
</comment>
<keyword evidence="6" id="KW-1185">Reference proteome</keyword>
<dbReference type="RefSeq" id="WP_103889311.1">
    <property type="nucleotide sequence ID" value="NZ_FNVU01000018.1"/>
</dbReference>
<proteinExistence type="inferred from homology"/>
<dbReference type="OrthoDB" id="9781878at2"/>
<dbReference type="InterPro" id="IPR012341">
    <property type="entry name" value="6hp_glycosidase-like_sf"/>
</dbReference>
<dbReference type="InterPro" id="IPR054491">
    <property type="entry name" value="MGH1-like_GH"/>
</dbReference>
<evidence type="ECO:0000256" key="1">
    <source>
        <dbReference type="ARBA" id="ARBA00010833"/>
    </source>
</evidence>
<dbReference type="SUPFAM" id="SSF48208">
    <property type="entry name" value="Six-hairpin glycosidases"/>
    <property type="match status" value="1"/>
</dbReference>
<dbReference type="AlphaFoldDB" id="A0A1H6DP54"/>
<name>A0A1H6DP54_9ACTN</name>
<dbReference type="Proteomes" id="UP000236754">
    <property type="component" value="Unassembled WGS sequence"/>
</dbReference>
<protein>
    <recommendedName>
        <fullName evidence="4">Mannosylglycerate hydrolase MGH1-like glycoside hydrolase domain-containing protein</fullName>
    </recommendedName>
</protein>
<accession>A0A1H6DP54</accession>